<evidence type="ECO:0000313" key="4">
    <source>
        <dbReference type="EMBL" id="HDK37395.1"/>
    </source>
</evidence>
<gene>
    <name evidence="4" type="ORF">ENG92_00040</name>
</gene>
<reference evidence="4" key="1">
    <citation type="journal article" date="2020" name="mSystems">
        <title>Genome- and Community-Level Interaction Insights into Carbon Utilization and Element Cycling Functions of Hydrothermarchaeota in Hydrothermal Sediment.</title>
        <authorList>
            <person name="Zhou Z."/>
            <person name="Liu Y."/>
            <person name="Xu W."/>
            <person name="Pan J."/>
            <person name="Luo Z.H."/>
            <person name="Li M."/>
        </authorList>
    </citation>
    <scope>NUCLEOTIDE SEQUENCE [LARGE SCALE GENOMIC DNA]</scope>
    <source>
        <strain evidence="4">HyVt-26</strain>
    </source>
</reference>
<dbReference type="PANTHER" id="PTHR30441">
    <property type="entry name" value="DUF748 DOMAIN-CONTAINING PROTEIN"/>
    <property type="match status" value="1"/>
</dbReference>
<dbReference type="InterPro" id="IPR007844">
    <property type="entry name" value="AsmA"/>
</dbReference>
<accession>A0A831JW23</accession>
<dbReference type="GO" id="GO:0005886">
    <property type="term" value="C:plasma membrane"/>
    <property type="evidence" value="ECO:0007669"/>
    <property type="project" value="TreeGrafter"/>
</dbReference>
<evidence type="ECO:0000256" key="1">
    <source>
        <dbReference type="SAM" id="Coils"/>
    </source>
</evidence>
<dbReference type="GO" id="GO:0090313">
    <property type="term" value="P:regulation of protein targeting to membrane"/>
    <property type="evidence" value="ECO:0007669"/>
    <property type="project" value="TreeGrafter"/>
</dbReference>
<sequence length="569" mass="60968">MAAGEGKDQDAAAQISGDESKGQFQAGDFELKLNGIELEDVSLHYDDAQEDVSIKLDDLAVKVGELVAGTPVPLRVSFKLKNAKPVLDLSFKMSTDMTFSADFQRLDLAALAIDLDAAGEGLPAEGVKLAMAANVGLDKPQGVLALSDLSVSGLNTDMTGDLSVTQLNGKPKLEAKLALQDTNLKSLLQLVGVSVVTTDPKALTRVSCNVFVVKQGDTLTAKPVTIKLDDSRLDGSVQVLSFAGPVVKADFKLDAINLDRYLPPATEQQAEQGGEHKEPAAKKSEKPDFTALRKLKLDASFSIGNLQLNGLKMEKIILKVRSRKGVLSMDPISALLYEGQLNGNVKLDVRKDSPLFSAKQNLSGIQIEPLLKDLTGKAQLRGTGNVKADISSQGLHDATIKRNLNGRFSIDFRDGAYIGFNLAQAIRKATGQAASDEPQTTDFAELRGTGVVKQGVITNNDLYLASPALRVTGKGKVDLVKEQVDYLLTTKIVGSLQGQGGLKNLKGVAIPVRIRGDLNNPSPTVDLEAALKANAEHKLKEKKQELQEKAKEKLQEKLGTDMLKGLFGR</sequence>
<dbReference type="EMBL" id="DRCV01000002">
    <property type="protein sequence ID" value="HDK37395.1"/>
    <property type="molecule type" value="Genomic_DNA"/>
</dbReference>
<dbReference type="PANTHER" id="PTHR30441:SF4">
    <property type="entry name" value="PROTEIN ASMA"/>
    <property type="match status" value="1"/>
</dbReference>
<feature type="domain" description="AsmA" evidence="3">
    <location>
        <begin position="25"/>
        <end position="462"/>
    </location>
</feature>
<dbReference type="InterPro" id="IPR052894">
    <property type="entry name" value="AsmA-related"/>
</dbReference>
<feature type="region of interest" description="Disordered" evidence="2">
    <location>
        <begin position="1"/>
        <end position="21"/>
    </location>
</feature>
<dbReference type="Pfam" id="PF05170">
    <property type="entry name" value="AsmA"/>
    <property type="match status" value="1"/>
</dbReference>
<comment type="caution">
    <text evidence="4">The sequence shown here is derived from an EMBL/GenBank/DDBJ whole genome shotgun (WGS) entry which is preliminary data.</text>
</comment>
<feature type="region of interest" description="Disordered" evidence="2">
    <location>
        <begin position="266"/>
        <end position="286"/>
    </location>
</feature>
<feature type="coiled-coil region" evidence="1">
    <location>
        <begin position="525"/>
        <end position="557"/>
    </location>
</feature>
<evidence type="ECO:0000256" key="2">
    <source>
        <dbReference type="SAM" id="MobiDB-lite"/>
    </source>
</evidence>
<proteinExistence type="predicted"/>
<protein>
    <submittedName>
        <fullName evidence="4">AsmA family protein</fullName>
    </submittedName>
</protein>
<dbReference type="AlphaFoldDB" id="A0A831JW23"/>
<dbReference type="Proteomes" id="UP000885822">
    <property type="component" value="Unassembled WGS sequence"/>
</dbReference>
<name>A0A831JW23_9GAMM</name>
<feature type="compositionally biased region" description="Basic and acidic residues" evidence="2">
    <location>
        <begin position="1"/>
        <end position="10"/>
    </location>
</feature>
<keyword evidence="1" id="KW-0175">Coiled coil</keyword>
<feature type="compositionally biased region" description="Basic and acidic residues" evidence="2">
    <location>
        <begin position="273"/>
        <end position="286"/>
    </location>
</feature>
<organism evidence="4">
    <name type="scientific">Thiolapillus brandeum</name>
    <dbReference type="NCBI Taxonomy" id="1076588"/>
    <lineage>
        <taxon>Bacteria</taxon>
        <taxon>Pseudomonadati</taxon>
        <taxon>Pseudomonadota</taxon>
        <taxon>Gammaproteobacteria</taxon>
        <taxon>Chromatiales</taxon>
        <taxon>Sedimenticolaceae</taxon>
        <taxon>Thiolapillus</taxon>
    </lineage>
</organism>
<evidence type="ECO:0000259" key="3">
    <source>
        <dbReference type="Pfam" id="PF05170"/>
    </source>
</evidence>